<proteinExistence type="predicted"/>
<keyword evidence="4" id="KW-1185">Reference proteome</keyword>
<keyword evidence="1" id="KW-0233">DNA recombination</keyword>
<reference evidence="3 4" key="1">
    <citation type="journal article" date="2019" name="Nat. Med.">
        <title>A library of human gut bacterial isolates paired with longitudinal multiomics data enables mechanistic microbiome research.</title>
        <authorList>
            <person name="Poyet M."/>
            <person name="Groussin M."/>
            <person name="Gibbons S.M."/>
            <person name="Avila-Pacheco J."/>
            <person name="Jiang X."/>
            <person name="Kearney S.M."/>
            <person name="Perrotta A.R."/>
            <person name="Berdy B."/>
            <person name="Zhao S."/>
            <person name="Lieberman T.D."/>
            <person name="Swanson P.K."/>
            <person name="Smith M."/>
            <person name="Roesemann S."/>
            <person name="Alexander J.E."/>
            <person name="Rich S.A."/>
            <person name="Livny J."/>
            <person name="Vlamakis H."/>
            <person name="Clish C."/>
            <person name="Bullock K."/>
            <person name="Deik A."/>
            <person name="Scott J."/>
            <person name="Pierce K.A."/>
            <person name="Xavier R.J."/>
            <person name="Alm E.J."/>
        </authorList>
    </citation>
    <scope>NUCLEOTIDE SEQUENCE [LARGE SCALE GENOMIC DNA]</scope>
    <source>
        <strain evidence="3 4">BIOML-A1</strain>
    </source>
</reference>
<dbReference type="Pfam" id="PF00589">
    <property type="entry name" value="Phage_integrase"/>
    <property type="match status" value="1"/>
</dbReference>
<gene>
    <name evidence="3" type="ORF">GMD21_06730</name>
</gene>
<accession>A0A844KGB5</accession>
<dbReference type="InterPro" id="IPR002104">
    <property type="entry name" value="Integrase_catalytic"/>
</dbReference>
<dbReference type="Proteomes" id="UP000448177">
    <property type="component" value="Unassembled WGS sequence"/>
</dbReference>
<sequence length="63" mass="7489">MPHRSIHKLRKTYCTMLIDAGCEDSIIMNQLGHASIETSRKYYYFCNRTKQHQMDQVRKAINI</sequence>
<dbReference type="RefSeq" id="WP_155204089.1">
    <property type="nucleotide sequence ID" value="NZ_JAJBQK010000015.1"/>
</dbReference>
<dbReference type="GO" id="GO:0015074">
    <property type="term" value="P:DNA integration"/>
    <property type="evidence" value="ECO:0007669"/>
    <property type="project" value="InterPro"/>
</dbReference>
<name>A0A844KGB5_9FIRM</name>
<protein>
    <submittedName>
        <fullName evidence="3">Tyrosine-type recombinase/integrase</fullName>
    </submittedName>
</protein>
<organism evidence="3 4">
    <name type="scientific">Mediterraneibacter faecis</name>
    <dbReference type="NCBI Taxonomy" id="592978"/>
    <lineage>
        <taxon>Bacteria</taxon>
        <taxon>Bacillati</taxon>
        <taxon>Bacillota</taxon>
        <taxon>Clostridia</taxon>
        <taxon>Lachnospirales</taxon>
        <taxon>Lachnospiraceae</taxon>
        <taxon>Mediterraneibacter</taxon>
    </lineage>
</organism>
<evidence type="ECO:0000256" key="1">
    <source>
        <dbReference type="ARBA" id="ARBA00023172"/>
    </source>
</evidence>
<evidence type="ECO:0000313" key="4">
    <source>
        <dbReference type="Proteomes" id="UP000448177"/>
    </source>
</evidence>
<dbReference type="InterPro" id="IPR011010">
    <property type="entry name" value="DNA_brk_join_enz"/>
</dbReference>
<dbReference type="PROSITE" id="PS51898">
    <property type="entry name" value="TYR_RECOMBINASE"/>
    <property type="match status" value="1"/>
</dbReference>
<dbReference type="SUPFAM" id="SSF56349">
    <property type="entry name" value="DNA breaking-rejoining enzymes"/>
    <property type="match status" value="1"/>
</dbReference>
<evidence type="ECO:0000259" key="2">
    <source>
        <dbReference type="PROSITE" id="PS51898"/>
    </source>
</evidence>
<comment type="caution">
    <text evidence="3">The sequence shown here is derived from an EMBL/GenBank/DDBJ whole genome shotgun (WGS) entry which is preliminary data.</text>
</comment>
<dbReference type="AlphaFoldDB" id="A0A844KGB5"/>
<dbReference type="Gene3D" id="1.10.443.10">
    <property type="entry name" value="Intergrase catalytic core"/>
    <property type="match status" value="1"/>
</dbReference>
<evidence type="ECO:0000313" key="3">
    <source>
        <dbReference type="EMBL" id="MTR76367.1"/>
    </source>
</evidence>
<dbReference type="EMBL" id="WNAF01000003">
    <property type="protein sequence ID" value="MTR76367.1"/>
    <property type="molecule type" value="Genomic_DNA"/>
</dbReference>
<feature type="domain" description="Tyr recombinase" evidence="2">
    <location>
        <begin position="1"/>
        <end position="58"/>
    </location>
</feature>
<dbReference type="GO" id="GO:0003677">
    <property type="term" value="F:DNA binding"/>
    <property type="evidence" value="ECO:0007669"/>
    <property type="project" value="InterPro"/>
</dbReference>
<dbReference type="GO" id="GO:0006310">
    <property type="term" value="P:DNA recombination"/>
    <property type="evidence" value="ECO:0007669"/>
    <property type="project" value="UniProtKB-KW"/>
</dbReference>
<dbReference type="InterPro" id="IPR013762">
    <property type="entry name" value="Integrase-like_cat_sf"/>
</dbReference>